<dbReference type="SUPFAM" id="SSF49899">
    <property type="entry name" value="Concanavalin A-like lectins/glucanases"/>
    <property type="match status" value="1"/>
</dbReference>
<reference evidence="6" key="1">
    <citation type="submission" date="2016-10" db="EMBL/GenBank/DDBJ databases">
        <authorList>
            <person name="Varghese N."/>
            <person name="Submissions S."/>
        </authorList>
    </citation>
    <scope>NUCLEOTIDE SEQUENCE [LARGE SCALE GENOMIC DNA]</scope>
    <source>
        <strain evidence="6">CGMCC 4.7038</strain>
    </source>
</reference>
<evidence type="ECO:0000313" key="6">
    <source>
        <dbReference type="Proteomes" id="UP000198707"/>
    </source>
</evidence>
<evidence type="ECO:0000313" key="5">
    <source>
        <dbReference type="EMBL" id="SEJ96276.1"/>
    </source>
</evidence>
<keyword evidence="1" id="KW-0732">Signal</keyword>
<organism evidence="5 6">
    <name type="scientific">Micromonospora phaseoli</name>
    <dbReference type="NCBI Taxonomy" id="1144548"/>
    <lineage>
        <taxon>Bacteria</taxon>
        <taxon>Bacillati</taxon>
        <taxon>Actinomycetota</taxon>
        <taxon>Actinomycetes</taxon>
        <taxon>Micromonosporales</taxon>
        <taxon>Micromonosporaceae</taxon>
        <taxon>Micromonospora</taxon>
    </lineage>
</organism>
<keyword evidence="2" id="KW-1015">Disulfide bond</keyword>
<evidence type="ECO:0000256" key="1">
    <source>
        <dbReference type="ARBA" id="ARBA00022729"/>
    </source>
</evidence>
<keyword evidence="5" id="KW-0430">Lectin</keyword>
<gene>
    <name evidence="5" type="ORF">SAMN05443287_111182</name>
</gene>
<sequence length="952" mass="99424">MARQLLFRPDLNRSGRSRWLPVALAAALLGSGLAVVSDEPEAALAGQASSADCSIRQAADEMAAAALAAECGVSVEVLSERTEHEQVVVDPAGTQTLTVAAVPQRVRRTDGSWAAIDPNLSVKGGAVVPAATLADVRFSAGGSGPLATWQASGSSFTLSWPLGALPVPRLKGATAVYDGVLPGVNLHVTALPEGFSHSVEILNSAAAANPAVRQLRYALGGNTQVERDAEGGLRLLDPAGELVAVSHAASMWDSSLDPSIAGEFDPARAGPPAQAEPATAAEPGATSQHADVTVKLAGADLTVLADESMLDDPAVTWPVFIDPPFNGLRSKWAYANSANKNWDVGNRAWVGRNPYDGVRYRSFFDFNVSALRGTQILAAKVTMKLDHSWSCDPTWVHLYRTNTDGITSSSGGRMAWSTRPLPSSHWLDSWEGRANEAGGCGSVQPDADAVFEGTTLKNNVQARATANATTYTVGLCACNSSGEYESTQDRWKKFYTDKTYLVVTYDKKPNPPVGQAFLTTTDCHKACTSPAVVRTTTPTLRANVSDPYNGNLRTTFEVRASASATATLVAGNAAAPVTTAAPGTATWRVPSGLANGSTYYWRAQSKDENNLVGDWSAWQTVSVDTSPPAVSSVSSSQYPLRAWGAVVGTSGTFVANGGSDVAEFTWWVDSGSATTVPATGTSPKTISVAHTPTTDMVHTLNVVAKDVAGNAGPTYAHQFWVSPLPNKYARWKLDELSGVAAADSGSGGSALSPGTLAGSVSFTPGYLGNAASFTGTGGQITTSGPVLDTTKSFTVMAWVRASDLAAHDYQIVLSQDGTTASRFQLMYNKDANGGAGGWCFAMRPTDGGDSTSACTDGASWGLPAAGNWVHLAGVYDVAAGKIRAYVMGDPLSCGGEIAETAFTGTWSATGSFAIGRGLSSGTAANRWRGEIDDVYAFQRTLSAWEICQQAVQ</sequence>
<evidence type="ECO:0000256" key="2">
    <source>
        <dbReference type="ARBA" id="ARBA00023157"/>
    </source>
</evidence>
<dbReference type="Gene3D" id="2.60.40.10">
    <property type="entry name" value="Immunoglobulins"/>
    <property type="match status" value="1"/>
</dbReference>
<dbReference type="EMBL" id="FNYV01000011">
    <property type="protein sequence ID" value="SEJ96276.1"/>
    <property type="molecule type" value="Genomic_DNA"/>
</dbReference>
<evidence type="ECO:0000259" key="4">
    <source>
        <dbReference type="SMART" id="SM00560"/>
    </source>
</evidence>
<feature type="domain" description="LamG-like jellyroll fold" evidence="4">
    <location>
        <begin position="791"/>
        <end position="944"/>
    </location>
</feature>
<dbReference type="GO" id="GO:0030246">
    <property type="term" value="F:carbohydrate binding"/>
    <property type="evidence" value="ECO:0007669"/>
    <property type="project" value="UniProtKB-KW"/>
</dbReference>
<dbReference type="AlphaFoldDB" id="A0A1H7D3I8"/>
<dbReference type="GO" id="GO:0005975">
    <property type="term" value="P:carbohydrate metabolic process"/>
    <property type="evidence" value="ECO:0007669"/>
    <property type="project" value="UniProtKB-ARBA"/>
</dbReference>
<name>A0A1H7D3I8_9ACTN</name>
<dbReference type="InterPro" id="IPR013783">
    <property type="entry name" value="Ig-like_fold"/>
</dbReference>
<dbReference type="STRING" id="1144548.SAMN05443287_111182"/>
<keyword evidence="6" id="KW-1185">Reference proteome</keyword>
<evidence type="ECO:0000256" key="3">
    <source>
        <dbReference type="SAM" id="MobiDB-lite"/>
    </source>
</evidence>
<dbReference type="Proteomes" id="UP000198707">
    <property type="component" value="Unassembled WGS sequence"/>
</dbReference>
<dbReference type="SMART" id="SM00560">
    <property type="entry name" value="LamGL"/>
    <property type="match status" value="1"/>
</dbReference>
<accession>A0A1H7D3I8</accession>
<dbReference type="InterPro" id="IPR006558">
    <property type="entry name" value="LamG-like"/>
</dbReference>
<protein>
    <submittedName>
        <fullName evidence="5">Concanavalin A-like lectin/glucanases superfamily protein</fullName>
    </submittedName>
</protein>
<proteinExistence type="predicted"/>
<dbReference type="InterPro" id="IPR013320">
    <property type="entry name" value="ConA-like_dom_sf"/>
</dbReference>
<feature type="compositionally biased region" description="Low complexity" evidence="3">
    <location>
        <begin position="270"/>
        <end position="286"/>
    </location>
</feature>
<dbReference type="Gene3D" id="2.60.120.200">
    <property type="match status" value="1"/>
</dbReference>
<feature type="region of interest" description="Disordered" evidence="3">
    <location>
        <begin position="261"/>
        <end position="288"/>
    </location>
</feature>
<dbReference type="Pfam" id="PF13385">
    <property type="entry name" value="Laminin_G_3"/>
    <property type="match status" value="1"/>
</dbReference>